<keyword evidence="12" id="KW-1185">Reference proteome</keyword>
<keyword evidence="7 8" id="KW-0472">Membrane</keyword>
<dbReference type="Proteomes" id="UP001329430">
    <property type="component" value="Chromosome 3"/>
</dbReference>
<dbReference type="CDD" id="cd03244">
    <property type="entry name" value="ABCC_MRP_domain2"/>
    <property type="match status" value="1"/>
</dbReference>
<feature type="domain" description="ABC transporter" evidence="9">
    <location>
        <begin position="139"/>
        <end position="368"/>
    </location>
</feature>
<evidence type="ECO:0000256" key="7">
    <source>
        <dbReference type="ARBA" id="ARBA00023136"/>
    </source>
</evidence>
<keyword evidence="6 8" id="KW-1133">Transmembrane helix</keyword>
<evidence type="ECO:0000256" key="6">
    <source>
        <dbReference type="ARBA" id="ARBA00022989"/>
    </source>
</evidence>
<dbReference type="SUPFAM" id="SSF52540">
    <property type="entry name" value="P-loop containing nucleoside triphosphate hydrolases"/>
    <property type="match status" value="1"/>
</dbReference>
<dbReference type="InterPro" id="IPR003439">
    <property type="entry name" value="ABC_transporter-like_ATP-bd"/>
</dbReference>
<dbReference type="Pfam" id="PF00005">
    <property type="entry name" value="ABC_tran"/>
    <property type="match status" value="1"/>
</dbReference>
<evidence type="ECO:0000256" key="3">
    <source>
        <dbReference type="ARBA" id="ARBA00022692"/>
    </source>
</evidence>
<proteinExistence type="predicted"/>
<evidence type="ECO:0000256" key="8">
    <source>
        <dbReference type="SAM" id="Phobius"/>
    </source>
</evidence>
<dbReference type="EMBL" id="JAVRBK010000003">
    <property type="protein sequence ID" value="KAK5646547.1"/>
    <property type="molecule type" value="Genomic_DNA"/>
</dbReference>
<reference evidence="11 12" key="1">
    <citation type="journal article" date="2024" name="Insects">
        <title>An Improved Chromosome-Level Genome Assembly of the Firefly Pyrocoelia pectoralis.</title>
        <authorList>
            <person name="Fu X."/>
            <person name="Meyer-Rochow V.B."/>
            <person name="Ballantyne L."/>
            <person name="Zhu X."/>
        </authorList>
    </citation>
    <scope>NUCLEOTIDE SEQUENCE [LARGE SCALE GENOMIC DNA]</scope>
    <source>
        <strain evidence="11">XCY_ONT2</strain>
    </source>
</reference>
<dbReference type="FunFam" id="3.40.50.300:FF:000163">
    <property type="entry name" value="Multidrug resistance-associated protein member 4"/>
    <property type="match status" value="1"/>
</dbReference>
<keyword evidence="2" id="KW-0813">Transport</keyword>
<dbReference type="InterPro" id="IPR011527">
    <property type="entry name" value="ABC1_TM_dom"/>
</dbReference>
<comment type="caution">
    <text evidence="11">The sequence shown here is derived from an EMBL/GenBank/DDBJ whole genome shotgun (WGS) entry which is preliminary data.</text>
</comment>
<dbReference type="GO" id="GO:0140359">
    <property type="term" value="F:ABC-type transporter activity"/>
    <property type="evidence" value="ECO:0007669"/>
    <property type="project" value="InterPro"/>
</dbReference>
<evidence type="ECO:0000256" key="4">
    <source>
        <dbReference type="ARBA" id="ARBA00022741"/>
    </source>
</evidence>
<feature type="transmembrane region" description="Helical" evidence="8">
    <location>
        <begin position="51"/>
        <end position="71"/>
    </location>
</feature>
<dbReference type="SUPFAM" id="SSF90123">
    <property type="entry name" value="ABC transporter transmembrane region"/>
    <property type="match status" value="1"/>
</dbReference>
<dbReference type="Gene3D" id="3.40.50.300">
    <property type="entry name" value="P-loop containing nucleotide triphosphate hydrolases"/>
    <property type="match status" value="1"/>
</dbReference>
<dbReference type="AlphaFoldDB" id="A0AAN7ZJX3"/>
<gene>
    <name evidence="11" type="ORF">RI129_005011</name>
</gene>
<protein>
    <submittedName>
        <fullName evidence="11">Uncharacterized protein</fullName>
    </submittedName>
</protein>
<dbReference type="PROSITE" id="PS50929">
    <property type="entry name" value="ABC_TM1F"/>
    <property type="match status" value="1"/>
</dbReference>
<dbReference type="InterPro" id="IPR036640">
    <property type="entry name" value="ABC1_TM_sf"/>
</dbReference>
<organism evidence="11 12">
    <name type="scientific">Pyrocoelia pectoralis</name>
    <dbReference type="NCBI Taxonomy" id="417401"/>
    <lineage>
        <taxon>Eukaryota</taxon>
        <taxon>Metazoa</taxon>
        <taxon>Ecdysozoa</taxon>
        <taxon>Arthropoda</taxon>
        <taxon>Hexapoda</taxon>
        <taxon>Insecta</taxon>
        <taxon>Pterygota</taxon>
        <taxon>Neoptera</taxon>
        <taxon>Endopterygota</taxon>
        <taxon>Coleoptera</taxon>
        <taxon>Polyphaga</taxon>
        <taxon>Elateriformia</taxon>
        <taxon>Elateroidea</taxon>
        <taxon>Lampyridae</taxon>
        <taxon>Lampyrinae</taxon>
        <taxon>Pyrocoelia</taxon>
    </lineage>
</organism>
<dbReference type="GO" id="GO:0005524">
    <property type="term" value="F:ATP binding"/>
    <property type="evidence" value="ECO:0007669"/>
    <property type="project" value="UniProtKB-KW"/>
</dbReference>
<dbReference type="GO" id="GO:0016020">
    <property type="term" value="C:membrane"/>
    <property type="evidence" value="ECO:0007669"/>
    <property type="project" value="UniProtKB-SubCell"/>
</dbReference>
<evidence type="ECO:0000259" key="10">
    <source>
        <dbReference type="PROSITE" id="PS50929"/>
    </source>
</evidence>
<dbReference type="InterPro" id="IPR017871">
    <property type="entry name" value="ABC_transporter-like_CS"/>
</dbReference>
<accession>A0AAN7ZJX3</accession>
<dbReference type="InterPro" id="IPR003593">
    <property type="entry name" value="AAA+_ATPase"/>
</dbReference>
<evidence type="ECO:0000313" key="11">
    <source>
        <dbReference type="EMBL" id="KAK5646547.1"/>
    </source>
</evidence>
<dbReference type="SMART" id="SM00382">
    <property type="entry name" value="AAA"/>
    <property type="match status" value="1"/>
</dbReference>
<evidence type="ECO:0000313" key="12">
    <source>
        <dbReference type="Proteomes" id="UP001329430"/>
    </source>
</evidence>
<keyword evidence="5" id="KW-0067">ATP-binding</keyword>
<feature type="domain" description="ABC transmembrane type-1" evidence="10">
    <location>
        <begin position="1"/>
        <end position="106"/>
    </location>
</feature>
<dbReference type="PANTHER" id="PTHR24223">
    <property type="entry name" value="ATP-BINDING CASSETTE SUB-FAMILY C"/>
    <property type="match status" value="1"/>
</dbReference>
<dbReference type="PROSITE" id="PS00211">
    <property type="entry name" value="ABC_TRANSPORTER_1"/>
    <property type="match status" value="1"/>
</dbReference>
<dbReference type="PROSITE" id="PS50893">
    <property type="entry name" value="ABC_TRANSPORTER_2"/>
    <property type="match status" value="1"/>
</dbReference>
<dbReference type="InterPro" id="IPR027417">
    <property type="entry name" value="P-loop_NTPase"/>
</dbReference>
<evidence type="ECO:0000259" key="9">
    <source>
        <dbReference type="PROSITE" id="PS50893"/>
    </source>
</evidence>
<evidence type="ECO:0000256" key="2">
    <source>
        <dbReference type="ARBA" id="ARBA00022448"/>
    </source>
</evidence>
<sequence length="374" mass="42040">MIGYINATLEGLTTIRASRAQTILKKEFDTHQDLYSSVVYMNIITMRAFGFYIEITCALYIAVITLTFLFFKTDTLAGKVGLAITQSFTLTSLLQSGIRQWAELENQMTSTERVLEYENLTPEVATGQQLETWPKNGTIEFKDVNLRYSGETERVLKDLSFCVGSKQKVGIVGRTGAGKTSVISSLFRMYDYEGSILIDNVEIKSVAVKFLRSKISIIPQDPILFSGTVRTNLDPYFECSDKILWDSLEEVEMKHFFKTLDSVITEGGTGLSVGERQLLCLARAVVQNNNILVLDEATANIDPQTDNFIQRTIKRKFNNCTVITIAHRLYTIMDADLIIVMDAGKVVQLGSPKVLLEDKYNLFYNMVKESGIVL</sequence>
<evidence type="ECO:0000256" key="1">
    <source>
        <dbReference type="ARBA" id="ARBA00004141"/>
    </source>
</evidence>
<keyword evidence="4" id="KW-0547">Nucleotide-binding</keyword>
<dbReference type="Gene3D" id="1.20.1560.10">
    <property type="entry name" value="ABC transporter type 1, transmembrane domain"/>
    <property type="match status" value="1"/>
</dbReference>
<name>A0AAN7ZJX3_9COLE</name>
<dbReference type="PANTHER" id="PTHR24223:SF448">
    <property type="entry name" value="FI20146P1-RELATED"/>
    <property type="match status" value="1"/>
</dbReference>
<comment type="subcellular location">
    <subcellularLocation>
        <location evidence="1">Membrane</location>
        <topology evidence="1">Multi-pass membrane protein</topology>
    </subcellularLocation>
</comment>
<evidence type="ECO:0000256" key="5">
    <source>
        <dbReference type="ARBA" id="ARBA00022840"/>
    </source>
</evidence>
<keyword evidence="3 8" id="KW-0812">Transmembrane</keyword>
<dbReference type="InterPro" id="IPR050173">
    <property type="entry name" value="ABC_transporter_C-like"/>
</dbReference>
<dbReference type="GO" id="GO:0016887">
    <property type="term" value="F:ATP hydrolysis activity"/>
    <property type="evidence" value="ECO:0007669"/>
    <property type="project" value="InterPro"/>
</dbReference>